<dbReference type="Gene3D" id="3.40.1580.10">
    <property type="entry name" value="SMI1/KNR4-like"/>
    <property type="match status" value="1"/>
</dbReference>
<comment type="caution">
    <text evidence="2">The sequence shown here is derived from an EMBL/GenBank/DDBJ whole genome shotgun (WGS) entry which is preliminary data.</text>
</comment>
<dbReference type="EMBL" id="JBBAXC010000006">
    <property type="protein sequence ID" value="MEI5907327.1"/>
    <property type="molecule type" value="Genomic_DNA"/>
</dbReference>
<dbReference type="RefSeq" id="WP_336586757.1">
    <property type="nucleotide sequence ID" value="NZ_JBBAXC010000006.1"/>
</dbReference>
<sequence length="152" mass="17914">MYSNKILEKEDDIQESDLEEVEITFGFKFPTSIREHYLMYNGGYPEKSLFVGADNSEHIVEFFIPVKNEERSLLSILTLLDDEQIKPVWLIPFADEDGGNLFCFSIREKDNGAIYYYNHEFDYGEDPEDYIEYLSDSLPNFINSLIEYEEEE</sequence>
<feature type="domain" description="Knr4/Smi1-like" evidence="1">
    <location>
        <begin position="12"/>
        <end position="136"/>
    </location>
</feature>
<protein>
    <submittedName>
        <fullName evidence="2">SMI1/KNR4 family protein</fullName>
    </submittedName>
</protein>
<accession>A0ABU8HDI6</accession>
<proteinExistence type="predicted"/>
<gene>
    <name evidence="2" type="ORF">WAK64_09680</name>
</gene>
<name>A0ABU8HDI6_9BACI</name>
<reference evidence="2 3" key="1">
    <citation type="journal article" date="2018" name="J. Microbiol.">
        <title>Bacillus spongiae sp. nov., isolated from sponge of Jeju Island.</title>
        <authorList>
            <person name="Lee G.E."/>
            <person name="Im W.T."/>
            <person name="Park J.S."/>
        </authorList>
    </citation>
    <scope>NUCLEOTIDE SEQUENCE [LARGE SCALE GENOMIC DNA]</scope>
    <source>
        <strain evidence="2 3">135PIL107-10</strain>
    </source>
</reference>
<dbReference type="Proteomes" id="UP001312865">
    <property type="component" value="Unassembled WGS sequence"/>
</dbReference>
<dbReference type="Pfam" id="PF09346">
    <property type="entry name" value="SMI1_KNR4"/>
    <property type="match status" value="1"/>
</dbReference>
<evidence type="ECO:0000259" key="1">
    <source>
        <dbReference type="SMART" id="SM00860"/>
    </source>
</evidence>
<dbReference type="InterPro" id="IPR037883">
    <property type="entry name" value="Knr4/Smi1-like_sf"/>
</dbReference>
<dbReference type="SMART" id="SM00860">
    <property type="entry name" value="SMI1_KNR4"/>
    <property type="match status" value="1"/>
</dbReference>
<keyword evidence="3" id="KW-1185">Reference proteome</keyword>
<dbReference type="InterPro" id="IPR018958">
    <property type="entry name" value="Knr4/Smi1-like_dom"/>
</dbReference>
<evidence type="ECO:0000313" key="3">
    <source>
        <dbReference type="Proteomes" id="UP001312865"/>
    </source>
</evidence>
<dbReference type="SUPFAM" id="SSF160631">
    <property type="entry name" value="SMI1/KNR4-like"/>
    <property type="match status" value="1"/>
</dbReference>
<evidence type="ECO:0000313" key="2">
    <source>
        <dbReference type="EMBL" id="MEI5907327.1"/>
    </source>
</evidence>
<organism evidence="2 3">
    <name type="scientific">Bacillus spongiae</name>
    <dbReference type="NCBI Taxonomy" id="2683610"/>
    <lineage>
        <taxon>Bacteria</taxon>
        <taxon>Bacillati</taxon>
        <taxon>Bacillota</taxon>
        <taxon>Bacilli</taxon>
        <taxon>Bacillales</taxon>
        <taxon>Bacillaceae</taxon>
        <taxon>Bacillus</taxon>
    </lineage>
</organism>